<sequence length="166" mass="18690">MSTLVLEVKFIDAMESVDKEFTDLTDLSEWLHGHHQYDFEWLCLHDNNTDLVFEGWSDILQYIEENTGPKSSCIALRAFELNLPVVDASTLTTPDLSAESRIPVPVGTLTFGELEDGAEFYVAMTWAYGSRNKLQKVMEDGEHNAVWCSATHISELIPDGIHVVRA</sequence>
<dbReference type="EMBL" id="KY549659">
    <property type="protein sequence ID" value="AQT27845.1"/>
    <property type="molecule type" value="Genomic_DNA"/>
</dbReference>
<name>A0A2P0N9X1_9CAUD</name>
<keyword evidence="2" id="KW-1185">Reference proteome</keyword>
<evidence type="ECO:0000313" key="1">
    <source>
        <dbReference type="EMBL" id="AQT27845.1"/>
    </source>
</evidence>
<gene>
    <name evidence="1" type="ORF">CB4_003</name>
</gene>
<reference evidence="1 2" key="1">
    <citation type="submission" date="2017-01" db="EMBL/GenBank/DDBJ databases">
        <title>Isolation and characterization of Pectobacterium phages.</title>
        <authorList>
            <person name="Buttimer C.T.H."/>
            <person name="Lucid A."/>
            <person name="Coffey A."/>
        </authorList>
    </citation>
    <scope>NUCLEOTIDE SEQUENCE [LARGE SCALE GENOMIC DNA]</scope>
</reference>
<accession>A0A2P0N9X1</accession>
<protein>
    <submittedName>
        <fullName evidence="1">Uncharacterized protein</fullName>
    </submittedName>
</protein>
<dbReference type="Proteomes" id="UP000241311">
    <property type="component" value="Segment"/>
</dbReference>
<evidence type="ECO:0000313" key="2">
    <source>
        <dbReference type="Proteomes" id="UP000241311"/>
    </source>
</evidence>
<proteinExistence type="predicted"/>
<organism evidence="1 2">
    <name type="scientific">Pectobacterium phage vB_PatP_CB4</name>
    <dbReference type="NCBI Taxonomy" id="1958919"/>
    <lineage>
        <taxon>Viruses</taxon>
        <taxon>Duplodnaviria</taxon>
        <taxon>Heunggongvirae</taxon>
        <taxon>Uroviricota</taxon>
        <taxon>Caudoviricetes</taxon>
        <taxon>Schitoviridae</taxon>
        <taxon>Cbunavirus</taxon>
        <taxon>Cbunavirus CB4</taxon>
    </lineage>
</organism>